<evidence type="ECO:0000256" key="6">
    <source>
        <dbReference type="ARBA" id="ARBA00022692"/>
    </source>
</evidence>
<evidence type="ECO:0000256" key="13">
    <source>
        <dbReference type="ARBA" id="ARBA00047594"/>
    </source>
</evidence>
<feature type="non-terminal residue" evidence="15">
    <location>
        <position position="1"/>
    </location>
</feature>
<dbReference type="AlphaFoldDB" id="A0A2G9Z8L6"/>
<dbReference type="EC" id="3.6.1.27" evidence="3"/>
<evidence type="ECO:0000256" key="10">
    <source>
        <dbReference type="ARBA" id="ARBA00023251"/>
    </source>
</evidence>
<accession>A0A2G9Z8L6</accession>
<reference evidence="15 16" key="1">
    <citation type="submission" date="2017-09" db="EMBL/GenBank/DDBJ databases">
        <title>Depth-based differentiation of microbial function through sediment-hosted aquifers and enrichment of novel symbionts in the deep terrestrial subsurface.</title>
        <authorList>
            <person name="Probst A.J."/>
            <person name="Ladd B."/>
            <person name="Jarett J.K."/>
            <person name="Geller-Mcgrath D.E."/>
            <person name="Sieber C.M."/>
            <person name="Emerson J.B."/>
            <person name="Anantharaman K."/>
            <person name="Thomas B.C."/>
            <person name="Malmstrom R."/>
            <person name="Stieglmeier M."/>
            <person name="Klingl A."/>
            <person name="Woyke T."/>
            <person name="Ryan C.M."/>
            <person name="Banfield J.F."/>
        </authorList>
    </citation>
    <scope>NUCLEOTIDE SEQUENCE [LARGE SCALE GENOMIC DNA]</scope>
    <source>
        <strain evidence="15">CG23_combo_of_CG06-09_8_20_14_all_39_39</strain>
    </source>
</reference>
<feature type="transmembrane region" description="Helical" evidence="14">
    <location>
        <begin position="79"/>
        <end position="97"/>
    </location>
</feature>
<name>A0A2G9Z8L6_9BACT</name>
<sequence>SGITISAGLFGGMDKKTAVKFSFLVGLPLMLGAGILKFFEMISREGLGENGLALCAGFASALISGIIAIKLLLWLAEKANFNVFVVYRILLGIVLLLV</sequence>
<dbReference type="GO" id="GO:0050380">
    <property type="term" value="F:undecaprenyl-diphosphatase activity"/>
    <property type="evidence" value="ECO:0007669"/>
    <property type="project" value="UniProtKB-EC"/>
</dbReference>
<dbReference type="GO" id="GO:0005886">
    <property type="term" value="C:plasma membrane"/>
    <property type="evidence" value="ECO:0007669"/>
    <property type="project" value="UniProtKB-SubCell"/>
</dbReference>
<evidence type="ECO:0000256" key="2">
    <source>
        <dbReference type="ARBA" id="ARBA00010621"/>
    </source>
</evidence>
<keyword evidence="7" id="KW-0378">Hydrolase</keyword>
<dbReference type="EMBL" id="PCRX01000058">
    <property type="protein sequence ID" value="PIP28708.1"/>
    <property type="molecule type" value="Genomic_DNA"/>
</dbReference>
<comment type="similarity">
    <text evidence="2">Belongs to the UppP family.</text>
</comment>
<dbReference type="InterPro" id="IPR003824">
    <property type="entry name" value="UppP"/>
</dbReference>
<comment type="subcellular location">
    <subcellularLocation>
        <location evidence="1">Cell membrane</location>
        <topology evidence="1">Multi-pass membrane protein</topology>
    </subcellularLocation>
</comment>
<keyword evidence="5" id="KW-1003">Cell membrane</keyword>
<evidence type="ECO:0000256" key="4">
    <source>
        <dbReference type="ARBA" id="ARBA00021581"/>
    </source>
</evidence>
<dbReference type="Pfam" id="PF02673">
    <property type="entry name" value="BacA"/>
    <property type="match status" value="1"/>
</dbReference>
<dbReference type="GO" id="GO:0046677">
    <property type="term" value="P:response to antibiotic"/>
    <property type="evidence" value="ECO:0007669"/>
    <property type="project" value="UniProtKB-KW"/>
</dbReference>
<evidence type="ECO:0000256" key="3">
    <source>
        <dbReference type="ARBA" id="ARBA00012374"/>
    </source>
</evidence>
<proteinExistence type="inferred from homology"/>
<comment type="catalytic activity">
    <reaction evidence="13">
        <text>di-trans,octa-cis-undecaprenyl diphosphate + H2O = di-trans,octa-cis-undecaprenyl phosphate + phosphate + H(+)</text>
        <dbReference type="Rhea" id="RHEA:28094"/>
        <dbReference type="ChEBI" id="CHEBI:15377"/>
        <dbReference type="ChEBI" id="CHEBI:15378"/>
        <dbReference type="ChEBI" id="CHEBI:43474"/>
        <dbReference type="ChEBI" id="CHEBI:58405"/>
        <dbReference type="ChEBI" id="CHEBI:60392"/>
        <dbReference type="EC" id="3.6.1.27"/>
    </reaction>
</comment>
<evidence type="ECO:0000313" key="15">
    <source>
        <dbReference type="EMBL" id="PIP28708.1"/>
    </source>
</evidence>
<feature type="transmembrane region" description="Helical" evidence="14">
    <location>
        <begin position="21"/>
        <end position="39"/>
    </location>
</feature>
<evidence type="ECO:0000256" key="12">
    <source>
        <dbReference type="ARBA" id="ARBA00032932"/>
    </source>
</evidence>
<gene>
    <name evidence="15" type="ORF">COX28_03235</name>
</gene>
<evidence type="ECO:0000256" key="5">
    <source>
        <dbReference type="ARBA" id="ARBA00022475"/>
    </source>
</evidence>
<organism evidence="15 16">
    <name type="scientific">Candidatus Kuenenbacteria bacterium CG23_combo_of_CG06-09_8_20_14_all_39_39</name>
    <dbReference type="NCBI Taxonomy" id="1974623"/>
    <lineage>
        <taxon>Bacteria</taxon>
        <taxon>Candidatus Kueneniibacteriota</taxon>
    </lineage>
</organism>
<evidence type="ECO:0000256" key="9">
    <source>
        <dbReference type="ARBA" id="ARBA00023136"/>
    </source>
</evidence>
<dbReference type="Proteomes" id="UP000231235">
    <property type="component" value="Unassembled WGS sequence"/>
</dbReference>
<evidence type="ECO:0000256" key="8">
    <source>
        <dbReference type="ARBA" id="ARBA00022989"/>
    </source>
</evidence>
<dbReference type="PANTHER" id="PTHR30622">
    <property type="entry name" value="UNDECAPRENYL-DIPHOSPHATASE"/>
    <property type="match status" value="1"/>
</dbReference>
<protein>
    <recommendedName>
        <fullName evidence="4">Undecaprenyl-diphosphatase</fullName>
        <ecNumber evidence="3">3.6.1.27</ecNumber>
    </recommendedName>
    <alternativeName>
        <fullName evidence="12">Bacitracin resistance protein</fullName>
    </alternativeName>
    <alternativeName>
        <fullName evidence="11">Undecaprenyl pyrophosphate phosphatase</fullName>
    </alternativeName>
</protein>
<evidence type="ECO:0000256" key="7">
    <source>
        <dbReference type="ARBA" id="ARBA00022801"/>
    </source>
</evidence>
<feature type="transmembrane region" description="Helical" evidence="14">
    <location>
        <begin position="51"/>
        <end position="73"/>
    </location>
</feature>
<comment type="caution">
    <text evidence="15">The sequence shown here is derived from an EMBL/GenBank/DDBJ whole genome shotgun (WGS) entry which is preliminary data.</text>
</comment>
<dbReference type="PANTHER" id="PTHR30622:SF4">
    <property type="entry name" value="UNDECAPRENYL-DIPHOSPHATASE"/>
    <property type="match status" value="1"/>
</dbReference>
<evidence type="ECO:0000256" key="14">
    <source>
        <dbReference type="SAM" id="Phobius"/>
    </source>
</evidence>
<evidence type="ECO:0000256" key="11">
    <source>
        <dbReference type="ARBA" id="ARBA00032707"/>
    </source>
</evidence>
<keyword evidence="10" id="KW-0046">Antibiotic resistance</keyword>
<keyword evidence="8 14" id="KW-1133">Transmembrane helix</keyword>
<keyword evidence="6 14" id="KW-0812">Transmembrane</keyword>
<keyword evidence="9 14" id="KW-0472">Membrane</keyword>
<evidence type="ECO:0000256" key="1">
    <source>
        <dbReference type="ARBA" id="ARBA00004651"/>
    </source>
</evidence>
<evidence type="ECO:0000313" key="16">
    <source>
        <dbReference type="Proteomes" id="UP000231235"/>
    </source>
</evidence>